<name>D0W944_NEILA</name>
<sequence length="54" mass="6129">MCARIPALFDAGIRHKSRQAHCFILRQSFRLRFVPVPAGGWPFPAVQAYSDSVR</sequence>
<evidence type="ECO:0000313" key="1">
    <source>
        <dbReference type="EMBL" id="EEZ75977.1"/>
    </source>
</evidence>
<reference evidence="1 2" key="1">
    <citation type="submission" date="2009-10" db="EMBL/GenBank/DDBJ databases">
        <authorList>
            <person name="Weinstock G."/>
            <person name="Sodergren E."/>
            <person name="Clifton S."/>
            <person name="Fulton L."/>
            <person name="Fulton B."/>
            <person name="Courtney L."/>
            <person name="Fronick C."/>
            <person name="Harrison M."/>
            <person name="Strong C."/>
            <person name="Farmer C."/>
            <person name="Delahaunty K."/>
            <person name="Markovic C."/>
            <person name="Hall O."/>
            <person name="Minx P."/>
            <person name="Tomlinson C."/>
            <person name="Mitreva M."/>
            <person name="Nelson J."/>
            <person name="Hou S."/>
            <person name="Wollam A."/>
            <person name="Pepin K.H."/>
            <person name="Johnson M."/>
            <person name="Bhonagiri V."/>
            <person name="Nash W.E."/>
            <person name="Warren W."/>
            <person name="Chinwalla A."/>
            <person name="Mardis E.R."/>
            <person name="Wilson R.K."/>
        </authorList>
    </citation>
    <scope>NUCLEOTIDE SEQUENCE [LARGE SCALE GENOMIC DNA]</scope>
    <source>
        <strain evidence="1 2">ATCC 23970</strain>
    </source>
</reference>
<dbReference type="Proteomes" id="UP000003843">
    <property type="component" value="Unassembled WGS sequence"/>
</dbReference>
<dbReference type="EMBL" id="ACEQ02000010">
    <property type="protein sequence ID" value="EEZ75977.1"/>
    <property type="molecule type" value="Genomic_DNA"/>
</dbReference>
<gene>
    <name evidence="1" type="ORF">NEILACOT_04049</name>
</gene>
<proteinExistence type="predicted"/>
<comment type="caution">
    <text evidence="1">The sequence shown here is derived from an EMBL/GenBank/DDBJ whole genome shotgun (WGS) entry which is preliminary data.</text>
</comment>
<organism evidence="1 2">
    <name type="scientific">Neisseria lactamica ATCC 23970</name>
    <dbReference type="NCBI Taxonomy" id="546265"/>
    <lineage>
        <taxon>Bacteria</taxon>
        <taxon>Pseudomonadati</taxon>
        <taxon>Pseudomonadota</taxon>
        <taxon>Betaproteobacteria</taxon>
        <taxon>Neisseriales</taxon>
        <taxon>Neisseriaceae</taxon>
        <taxon>Neisseria</taxon>
    </lineage>
</organism>
<evidence type="ECO:0000313" key="2">
    <source>
        <dbReference type="Proteomes" id="UP000003843"/>
    </source>
</evidence>
<protein>
    <submittedName>
        <fullName evidence="1">Uncharacterized protein</fullName>
    </submittedName>
</protein>
<dbReference type="AlphaFoldDB" id="D0W944"/>
<accession>D0W944</accession>